<evidence type="ECO:0000313" key="4">
    <source>
        <dbReference type="Proteomes" id="UP000256970"/>
    </source>
</evidence>
<keyword evidence="4" id="KW-1185">Reference proteome</keyword>
<evidence type="ECO:0000259" key="2">
    <source>
        <dbReference type="PROSITE" id="PS51752"/>
    </source>
</evidence>
<dbReference type="PROSITE" id="PS51752">
    <property type="entry name" value="JACALIN_LECTIN"/>
    <property type="match status" value="1"/>
</dbReference>
<dbReference type="Proteomes" id="UP000256970">
    <property type="component" value="Unassembled WGS sequence"/>
</dbReference>
<dbReference type="SMART" id="SM00108">
    <property type="entry name" value="B_lectin"/>
    <property type="match status" value="1"/>
</dbReference>
<organism evidence="3 4">
    <name type="scientific">Tetradesmus obliquus</name>
    <name type="common">Green alga</name>
    <name type="synonym">Acutodesmus obliquus</name>
    <dbReference type="NCBI Taxonomy" id="3088"/>
    <lineage>
        <taxon>Eukaryota</taxon>
        <taxon>Viridiplantae</taxon>
        <taxon>Chlorophyta</taxon>
        <taxon>core chlorophytes</taxon>
        <taxon>Chlorophyceae</taxon>
        <taxon>CS clade</taxon>
        <taxon>Sphaeropleales</taxon>
        <taxon>Scenedesmaceae</taxon>
        <taxon>Tetradesmus</taxon>
    </lineage>
</organism>
<name>A0A383WF80_TETOB</name>
<dbReference type="CDD" id="cd00028">
    <property type="entry name" value="B_lectin"/>
    <property type="match status" value="1"/>
</dbReference>
<accession>A0A383WF80</accession>
<evidence type="ECO:0000259" key="1">
    <source>
        <dbReference type="PROSITE" id="PS50927"/>
    </source>
</evidence>
<proteinExistence type="predicted"/>
<dbReference type="InterPro" id="IPR008752">
    <property type="entry name" value="Peptidase_M11"/>
</dbReference>
<feature type="domain" description="Jacalin-type lectin" evidence="2">
    <location>
        <begin position="150"/>
        <end position="296"/>
    </location>
</feature>
<dbReference type="InterPro" id="IPR036426">
    <property type="entry name" value="Bulb-type_lectin_dom_sf"/>
</dbReference>
<protein>
    <recommendedName>
        <fullName evidence="5">Bulb-type lectin domain-containing protein</fullName>
    </recommendedName>
</protein>
<dbReference type="SUPFAM" id="SSF51110">
    <property type="entry name" value="alpha-D-mannose-specific plant lectins"/>
    <property type="match status" value="1"/>
</dbReference>
<dbReference type="Gene3D" id="2.100.10.30">
    <property type="entry name" value="Jacalin-like lectin domain"/>
    <property type="match status" value="1"/>
</dbReference>
<dbReference type="STRING" id="3088.A0A383WF80"/>
<dbReference type="InterPro" id="IPR036404">
    <property type="entry name" value="Jacalin-like_lectin_dom_sf"/>
</dbReference>
<dbReference type="Gene3D" id="2.90.10.10">
    <property type="entry name" value="Bulb-type lectin domain"/>
    <property type="match status" value="1"/>
</dbReference>
<dbReference type="Pfam" id="PF05548">
    <property type="entry name" value="Peptidase_M11"/>
    <property type="match status" value="1"/>
</dbReference>
<dbReference type="AlphaFoldDB" id="A0A383WF80"/>
<dbReference type="InterPro" id="IPR001480">
    <property type="entry name" value="Bulb-type_lectin_dom"/>
</dbReference>
<sequence length="738" mass="81056">MTRDRIDNNVCIVLTQAERTCKVSPNGRFRLCLLKDASIVLYDGPASGATPYWTSNTQGRTDRLPLRLCMQADGNLVAFDSANEAFWASNSMGTDRRTPVTAFVQDDGNLVVYDATCTSLWTTNTLRTAKVAAPCSTNSTRQRVPLPPGPQVTGPFGFGDNTATAFDDASFANNGANKISKIEVRASAGWWIGAVRFTYGTTAAPWRGNSATANLALTLAANEWITQAWVRSYYYVNEIRFFTSRGRYWSTSGDTRQSGDMGTLASPCPSSAYRLISIKGIVGDDFLQSIEFVWAPAPNARGPLLSTVNLWSYLPGYTPVFRRASTGQPQCMSRDGRTCVTSPDGYMLRLCADTLSAKPVTCSAKDGADDHLHWCTKARGALGLPQAPVPIRIAFFNVEVCNSGLAVTNKDDITKIIYTDPDSLKNFWRQSSNSRAFMDESTSTVVDLRLPCHKFPINSCNLTSWIEYVRDNTAALGGRNYSQEFRYQSFIAPKTPACDAKQYVGYAYYNSTWIRNDGASGVFIFKHEIGHNFGFGHSGRIIPPADEQLYGDFSSPMGGYCQACLYNAVHQLQLGWSRALPVVDWAIFTGSTVVTLLALSDVAAFTELGVVQIRLAVPSEPGVPGGVTNEIYLSYRVTKNQDATLPKECSEATSVHAYDGNTWFLAWPKTGHAYVNTANKMVVRQDFGDANQARVTLCKWVRAQTECGEFTTFERSRVAVAPQGAPADFEAYFGRHTL</sequence>
<gene>
    <name evidence="3" type="ORF">BQ4739_LOCUS16176</name>
</gene>
<evidence type="ECO:0000313" key="3">
    <source>
        <dbReference type="EMBL" id="SZX75832.1"/>
    </source>
</evidence>
<reference evidence="3 4" key="1">
    <citation type="submission" date="2016-10" db="EMBL/GenBank/DDBJ databases">
        <authorList>
            <person name="Cai Z."/>
        </authorList>
    </citation>
    <scope>NUCLEOTIDE SEQUENCE [LARGE SCALE GENOMIC DNA]</scope>
</reference>
<dbReference type="InterPro" id="IPR001229">
    <property type="entry name" value="Jacalin-like_lectin_dom"/>
</dbReference>
<dbReference type="EMBL" id="FNXT01001243">
    <property type="protein sequence ID" value="SZX75832.1"/>
    <property type="molecule type" value="Genomic_DNA"/>
</dbReference>
<dbReference type="PROSITE" id="PS50927">
    <property type="entry name" value="BULB_LECTIN"/>
    <property type="match status" value="1"/>
</dbReference>
<evidence type="ECO:0008006" key="5">
    <source>
        <dbReference type="Google" id="ProtNLM"/>
    </source>
</evidence>
<dbReference type="SUPFAM" id="SSF51101">
    <property type="entry name" value="Mannose-binding lectins"/>
    <property type="match status" value="1"/>
</dbReference>
<feature type="domain" description="Bulb-type lectin" evidence="1">
    <location>
        <begin position="7"/>
        <end position="125"/>
    </location>
</feature>
<dbReference type="SUPFAM" id="SSF55486">
    <property type="entry name" value="Metalloproteases ('zincins'), catalytic domain"/>
    <property type="match status" value="1"/>
</dbReference>